<organism evidence="2 3">
    <name type="scientific">Mycobacterium spongiae</name>
    <dbReference type="NCBI Taxonomy" id="886343"/>
    <lineage>
        <taxon>Bacteria</taxon>
        <taxon>Bacillati</taxon>
        <taxon>Actinomycetota</taxon>
        <taxon>Actinomycetes</taxon>
        <taxon>Mycobacteriales</taxon>
        <taxon>Mycobacteriaceae</taxon>
        <taxon>Mycobacterium</taxon>
    </lineage>
</organism>
<feature type="domain" description="Exonuclease" evidence="1">
    <location>
        <begin position="3"/>
        <end position="181"/>
    </location>
</feature>
<dbReference type="EMBL" id="CP046600">
    <property type="protein sequence ID" value="QUR67707.1"/>
    <property type="molecule type" value="Genomic_DNA"/>
</dbReference>
<accession>A0A975PX42</accession>
<dbReference type="InterPro" id="IPR012337">
    <property type="entry name" value="RNaseH-like_sf"/>
</dbReference>
<evidence type="ECO:0000313" key="2">
    <source>
        <dbReference type="EMBL" id="QUR67707.1"/>
    </source>
</evidence>
<protein>
    <recommendedName>
        <fullName evidence="1">Exonuclease domain-containing protein</fullName>
    </recommendedName>
</protein>
<reference evidence="2" key="1">
    <citation type="submission" date="2019-12" db="EMBL/GenBank/DDBJ databases">
        <title>Mycobacterium spongiae sp. nov.</title>
        <authorList>
            <person name="Stinear T."/>
        </authorList>
    </citation>
    <scope>NUCLEOTIDE SEQUENCE</scope>
    <source>
        <strain evidence="2">FSD4b-SM</strain>
    </source>
</reference>
<evidence type="ECO:0000313" key="3">
    <source>
        <dbReference type="Proteomes" id="UP000682202"/>
    </source>
</evidence>
<dbReference type="GO" id="GO:0004527">
    <property type="term" value="F:exonuclease activity"/>
    <property type="evidence" value="ECO:0007669"/>
    <property type="project" value="UniProtKB-ARBA"/>
</dbReference>
<proteinExistence type="predicted"/>
<dbReference type="InterPro" id="IPR013520">
    <property type="entry name" value="Ribonucl_H"/>
</dbReference>
<dbReference type="InterPro" id="IPR036397">
    <property type="entry name" value="RNaseH_sf"/>
</dbReference>
<dbReference type="RefSeq" id="WP_211695281.1">
    <property type="nucleotide sequence ID" value="NZ_CP046600.1"/>
</dbReference>
<dbReference type="Proteomes" id="UP000682202">
    <property type="component" value="Chromosome"/>
</dbReference>
<dbReference type="KEGG" id="mspg:F6B93_11890"/>
<dbReference type="SUPFAM" id="SSF53098">
    <property type="entry name" value="Ribonuclease H-like"/>
    <property type="match status" value="1"/>
</dbReference>
<sequence length="201" mass="22031">MRELVFLDTECTGLDLEADIWEFGAVRRYADGSRSALHMFLAHDGSKAVRLPEPFRSDYAARCPIDAGELVPPSIAARRISEFVGDDAVVIGAVAAFDSQRLAMLFSRRRMHLPCWLYTVVDVCALAAGYLRAHGKSVEFPVQIDKVGQYLGVDPGRYPRHTALGDVAFIEDVYDRMHFAESLSPVLHASCSEPVGAAACA</sequence>
<dbReference type="SMART" id="SM00479">
    <property type="entry name" value="EXOIII"/>
    <property type="match status" value="1"/>
</dbReference>
<evidence type="ECO:0000259" key="1">
    <source>
        <dbReference type="SMART" id="SM00479"/>
    </source>
</evidence>
<name>A0A975PX42_9MYCO</name>
<gene>
    <name evidence="2" type="ORF">F6B93_11890</name>
</gene>
<dbReference type="Gene3D" id="3.30.420.10">
    <property type="entry name" value="Ribonuclease H-like superfamily/Ribonuclease H"/>
    <property type="match status" value="1"/>
</dbReference>
<dbReference type="AlphaFoldDB" id="A0A975PX42"/>
<keyword evidence="3" id="KW-1185">Reference proteome</keyword>
<dbReference type="GO" id="GO:0003676">
    <property type="term" value="F:nucleic acid binding"/>
    <property type="evidence" value="ECO:0007669"/>
    <property type="project" value="InterPro"/>
</dbReference>